<reference evidence="2 3" key="1">
    <citation type="journal article" date="2013" name="Curr. Biol.">
        <title>The Genome of the Foraminiferan Reticulomyxa filosa.</title>
        <authorList>
            <person name="Glockner G."/>
            <person name="Hulsmann N."/>
            <person name="Schleicher M."/>
            <person name="Noegel A.A."/>
            <person name="Eichinger L."/>
            <person name="Gallinger C."/>
            <person name="Pawlowski J."/>
            <person name="Sierra R."/>
            <person name="Euteneuer U."/>
            <person name="Pillet L."/>
            <person name="Moustafa A."/>
            <person name="Platzer M."/>
            <person name="Groth M."/>
            <person name="Szafranski K."/>
            <person name="Schliwa M."/>
        </authorList>
    </citation>
    <scope>NUCLEOTIDE SEQUENCE [LARGE SCALE GENOMIC DNA]</scope>
</reference>
<dbReference type="GO" id="GO:0016791">
    <property type="term" value="F:phosphatase activity"/>
    <property type="evidence" value="ECO:0007669"/>
    <property type="project" value="TreeGrafter"/>
</dbReference>
<dbReference type="InterPro" id="IPR029021">
    <property type="entry name" value="Prot-tyrosine_phosphatase-like"/>
</dbReference>
<dbReference type="InterPro" id="IPR004861">
    <property type="entry name" value="Siw14-like"/>
</dbReference>
<keyword evidence="3" id="KW-1185">Reference proteome</keyword>
<dbReference type="PANTHER" id="PTHR31126">
    <property type="entry name" value="TYROSINE-PROTEIN PHOSPHATASE"/>
    <property type="match status" value="1"/>
</dbReference>
<dbReference type="PANTHER" id="PTHR31126:SF14">
    <property type="entry name" value="TYROSINE-PROTEIN PHOSPHATASE OCA6-RELATED"/>
    <property type="match status" value="1"/>
</dbReference>
<feature type="region of interest" description="Disordered" evidence="1">
    <location>
        <begin position="294"/>
        <end position="322"/>
    </location>
</feature>
<gene>
    <name evidence="2" type="ORF">RFI_31512</name>
</gene>
<feature type="compositionally biased region" description="Pro residues" evidence="1">
    <location>
        <begin position="303"/>
        <end position="315"/>
    </location>
</feature>
<accession>X6LXN7</accession>
<comment type="caution">
    <text evidence="2">The sequence shown here is derived from an EMBL/GenBank/DDBJ whole genome shotgun (WGS) entry which is preliminary data.</text>
</comment>
<evidence type="ECO:0000313" key="3">
    <source>
        <dbReference type="Proteomes" id="UP000023152"/>
    </source>
</evidence>
<dbReference type="Pfam" id="PF03162">
    <property type="entry name" value="Y_phosphatase2"/>
    <property type="match status" value="1"/>
</dbReference>
<dbReference type="Proteomes" id="UP000023152">
    <property type="component" value="Unassembled WGS sequence"/>
</dbReference>
<dbReference type="EMBL" id="ASPP01027693">
    <property type="protein sequence ID" value="ETO05887.1"/>
    <property type="molecule type" value="Genomic_DNA"/>
</dbReference>
<organism evidence="2 3">
    <name type="scientific">Reticulomyxa filosa</name>
    <dbReference type="NCBI Taxonomy" id="46433"/>
    <lineage>
        <taxon>Eukaryota</taxon>
        <taxon>Sar</taxon>
        <taxon>Rhizaria</taxon>
        <taxon>Retaria</taxon>
        <taxon>Foraminifera</taxon>
        <taxon>Monothalamids</taxon>
        <taxon>Reticulomyxidae</taxon>
        <taxon>Reticulomyxa</taxon>
    </lineage>
</organism>
<evidence type="ECO:0000256" key="1">
    <source>
        <dbReference type="SAM" id="MobiDB-lite"/>
    </source>
</evidence>
<name>X6LXN7_RETFI</name>
<dbReference type="OMA" id="LWQGVRM"/>
<dbReference type="SUPFAM" id="SSF52799">
    <property type="entry name" value="(Phosphotyrosine protein) phosphatases II"/>
    <property type="match status" value="1"/>
</dbReference>
<evidence type="ECO:0000313" key="2">
    <source>
        <dbReference type="EMBL" id="ETO05887.1"/>
    </source>
</evidence>
<dbReference type="AlphaFoldDB" id="X6LXN7"/>
<dbReference type="OrthoDB" id="6375174at2759"/>
<dbReference type="Gene3D" id="3.90.190.10">
    <property type="entry name" value="Protein tyrosine phosphatase superfamily"/>
    <property type="match status" value="1"/>
</dbReference>
<proteinExistence type="predicted"/>
<protein>
    <submittedName>
        <fullName evidence="2">Tyrosine phosphatase family protein</fullName>
    </submittedName>
</protein>
<sequence length="394" mass="44131">MESIYRGAYPTLVNFTFLKRLHLKSMISIIPETVTRDLQSFCKDNNIRNYVFKVKQYDEAQLHLTYEIVSQVLSLLMNSDNLPAYLHCLDGAHYTGLIIACLRRLQHWNFHTCIWPEYLSYISEIDNGEVEMHETWCQRYQGCVTFPWNLQNVPSWFFPSWIRSEQAKLRHQSSSSSSSSSSSFSSSSFDAEKNHGSVASTTTTTTTAVADIQYTYQLPIHPTITLSKQDPPKFSPPLISYNATLDEHEPPLKLADLSSSTPIPILASALTSKLKDSTHSQYYALATPKPSLMQTSTLALTPTPTPTSTPLPTPTTTPTSTSTSMSILTHIAHSQMCTPNPSCNTTAKPDGVSKPSSHTPFRMSKIHLFVNNKDNIETDADFFQVVLLLLLLLL</sequence>